<dbReference type="STRING" id="41997.RV16_GL000235"/>
<feature type="transmembrane region" description="Helical" evidence="1">
    <location>
        <begin position="21"/>
        <end position="37"/>
    </location>
</feature>
<dbReference type="PATRIC" id="fig|1139996.3.peg.1317"/>
<keyword evidence="3" id="KW-1185">Reference proteome</keyword>
<evidence type="ECO:0000313" key="2">
    <source>
        <dbReference type="EMBL" id="EOT29383.1"/>
    </source>
</evidence>
<dbReference type="HOGENOM" id="CLU_3327616_0_0_9"/>
<keyword evidence="1" id="KW-0472">Membrane</keyword>
<dbReference type="Proteomes" id="UP000014136">
    <property type="component" value="Unassembled WGS sequence"/>
</dbReference>
<reference evidence="2 3" key="1">
    <citation type="submission" date="2013-03" db="EMBL/GenBank/DDBJ databases">
        <title>The Genome Sequence of Enterococcus saccharolyticus ATCC_43076 (Illumina only assembly).</title>
        <authorList>
            <consortium name="The Broad Institute Genomics Platform"/>
            <consortium name="The Broad Institute Genome Sequencing Center for Infectious Disease"/>
            <person name="Earl A."/>
            <person name="Russ C."/>
            <person name="Gilmore M."/>
            <person name="Surin D."/>
            <person name="Walker B."/>
            <person name="Young S."/>
            <person name="Zeng Q."/>
            <person name="Gargeya S."/>
            <person name="Fitzgerald M."/>
            <person name="Haas B."/>
            <person name="Abouelleil A."/>
            <person name="Allen A.W."/>
            <person name="Alvarado L."/>
            <person name="Arachchi H.M."/>
            <person name="Berlin A.M."/>
            <person name="Chapman S.B."/>
            <person name="Gainer-Dewar J."/>
            <person name="Goldberg J."/>
            <person name="Griggs A."/>
            <person name="Gujja S."/>
            <person name="Hansen M."/>
            <person name="Howarth C."/>
            <person name="Imamovic A."/>
            <person name="Ireland A."/>
            <person name="Larimer J."/>
            <person name="McCowan C."/>
            <person name="Murphy C."/>
            <person name="Pearson M."/>
            <person name="Poon T.W."/>
            <person name="Priest M."/>
            <person name="Roberts A."/>
            <person name="Saif S."/>
            <person name="Shea T."/>
            <person name="Sisk P."/>
            <person name="Sykes S."/>
            <person name="Wortman J."/>
            <person name="Nusbaum C."/>
            <person name="Birren B."/>
        </authorList>
    </citation>
    <scope>NUCLEOTIDE SEQUENCE [LARGE SCALE GENOMIC DNA]</scope>
    <source>
        <strain evidence="2 3">ATCC 43076</strain>
    </source>
</reference>
<organism evidence="2 3">
    <name type="scientific">Enterococcus saccharolyticus subsp. saccharolyticus ATCC 43076</name>
    <dbReference type="NCBI Taxonomy" id="1139996"/>
    <lineage>
        <taxon>Bacteria</taxon>
        <taxon>Bacillati</taxon>
        <taxon>Bacillota</taxon>
        <taxon>Bacilli</taxon>
        <taxon>Lactobacillales</taxon>
        <taxon>Enterococcaceae</taxon>
        <taxon>Enterococcus</taxon>
    </lineage>
</organism>
<sequence length="38" mass="4422">MKKQEHKPSPIFDVGANLNRFMIGFLVVGYILYVTFFT</sequence>
<evidence type="ECO:0000313" key="3">
    <source>
        <dbReference type="Proteomes" id="UP000014136"/>
    </source>
</evidence>
<dbReference type="EMBL" id="AHYT01000004">
    <property type="protein sequence ID" value="EOT29383.1"/>
    <property type="molecule type" value="Genomic_DNA"/>
</dbReference>
<name>S0NYB5_9ENTE</name>
<accession>S0NYB5</accession>
<protein>
    <submittedName>
        <fullName evidence="2">Uncharacterized protein</fullName>
    </submittedName>
</protein>
<keyword evidence="1" id="KW-0812">Transmembrane</keyword>
<dbReference type="AlphaFoldDB" id="S0NYB5"/>
<evidence type="ECO:0000256" key="1">
    <source>
        <dbReference type="SAM" id="Phobius"/>
    </source>
</evidence>
<keyword evidence="1" id="KW-1133">Transmembrane helix</keyword>
<comment type="caution">
    <text evidence="2">The sequence shown here is derived from an EMBL/GenBank/DDBJ whole genome shotgun (WGS) entry which is preliminary data.</text>
</comment>
<gene>
    <name evidence="2" type="ORF">OMQ_01335</name>
</gene>
<proteinExistence type="predicted"/>